<proteinExistence type="predicted"/>
<dbReference type="AlphaFoldDB" id="B4S3A9"/>
<feature type="transmembrane region" description="Helical" evidence="1">
    <location>
        <begin position="31"/>
        <end position="50"/>
    </location>
</feature>
<dbReference type="EMBL" id="CP001108">
    <property type="protein sequence ID" value="ACF45203.1"/>
    <property type="molecule type" value="Genomic_DNA"/>
</dbReference>
<organism evidence="2 3">
    <name type="scientific">Prosthecochloris aestuarii (strain DSM 271 / SK 413)</name>
    <dbReference type="NCBI Taxonomy" id="290512"/>
    <lineage>
        <taxon>Bacteria</taxon>
        <taxon>Pseudomonadati</taxon>
        <taxon>Chlorobiota</taxon>
        <taxon>Chlorobiia</taxon>
        <taxon>Chlorobiales</taxon>
        <taxon>Chlorobiaceae</taxon>
        <taxon>Prosthecochloris</taxon>
    </lineage>
</organism>
<protein>
    <submittedName>
        <fullName evidence="2">Uncharacterized protein</fullName>
    </submittedName>
</protein>
<sequence>MRLDCLIVLVEPLRFGVVLAMRVAYDGFGRFFWKIYVLVNVPFFSVLGVFV</sequence>
<keyword evidence="1" id="KW-1133">Transmembrane helix</keyword>
<evidence type="ECO:0000256" key="1">
    <source>
        <dbReference type="SAM" id="Phobius"/>
    </source>
</evidence>
<dbReference type="HOGENOM" id="CLU_3102397_0_0_10"/>
<evidence type="ECO:0000313" key="2">
    <source>
        <dbReference type="EMBL" id="ACF45203.1"/>
    </source>
</evidence>
<gene>
    <name evidence="2" type="ordered locus">Paes_0143</name>
</gene>
<keyword evidence="1" id="KW-0472">Membrane</keyword>
<evidence type="ECO:0000313" key="3">
    <source>
        <dbReference type="Proteomes" id="UP000002725"/>
    </source>
</evidence>
<keyword evidence="1" id="KW-0812">Transmembrane</keyword>
<accession>B4S3A9</accession>
<keyword evidence="3" id="KW-1185">Reference proteome</keyword>
<dbReference type="Proteomes" id="UP000002725">
    <property type="component" value="Chromosome"/>
</dbReference>
<dbReference type="KEGG" id="paa:Paes_0143"/>
<name>B4S3A9_PROA2</name>
<reference evidence="2" key="1">
    <citation type="submission" date="2008-06" db="EMBL/GenBank/DDBJ databases">
        <title>Complete sequence of chromosome of Prosthecochloris aestuarii DSM 271.</title>
        <authorList>
            <consortium name="US DOE Joint Genome Institute"/>
            <person name="Lucas S."/>
            <person name="Copeland A."/>
            <person name="Lapidus A."/>
            <person name="Glavina del Rio T."/>
            <person name="Dalin E."/>
            <person name="Tice H."/>
            <person name="Bruce D."/>
            <person name="Goodwin L."/>
            <person name="Pitluck S."/>
            <person name="Schmutz J."/>
            <person name="Larimer F."/>
            <person name="Land M."/>
            <person name="Hauser L."/>
            <person name="Kyrpides N."/>
            <person name="Anderson I."/>
            <person name="Liu Z."/>
            <person name="Li T."/>
            <person name="Zhao F."/>
            <person name="Overmann J."/>
            <person name="Bryant D.A."/>
            <person name="Richardson P."/>
        </authorList>
    </citation>
    <scope>NUCLEOTIDE SEQUENCE [LARGE SCALE GENOMIC DNA]</scope>
    <source>
        <strain evidence="2">DSM 271</strain>
    </source>
</reference>